<dbReference type="Proteomes" id="UP001519342">
    <property type="component" value="Unassembled WGS sequence"/>
</dbReference>
<dbReference type="RefSeq" id="WP_209511508.1">
    <property type="nucleotide sequence ID" value="NZ_JAGGKS010000004.1"/>
</dbReference>
<dbReference type="InterPro" id="IPR036679">
    <property type="entry name" value="FlgN-like_sf"/>
</dbReference>
<organism evidence="2 3">
    <name type="scientific">Sedimentibacter acidaminivorans</name>
    <dbReference type="NCBI Taxonomy" id="913099"/>
    <lineage>
        <taxon>Bacteria</taxon>
        <taxon>Bacillati</taxon>
        <taxon>Bacillota</taxon>
        <taxon>Tissierellia</taxon>
        <taxon>Sedimentibacter</taxon>
    </lineage>
</organism>
<dbReference type="SUPFAM" id="SSF140566">
    <property type="entry name" value="FlgN-like"/>
    <property type="match status" value="1"/>
</dbReference>
<gene>
    <name evidence="2" type="ORF">J2Z76_001625</name>
</gene>
<sequence length="156" mass="18627">MGLTDSLCDILKESTETYENLVKLEYDKYDLMIRDDINRLDEIISKEQVFYLKIKGLEQRRQKATRNINMQDKTLKEIIESSSNEEEKYKLKLEYDRLFKVLLDLKKVNSKCKTLIEIRLHRIDNAISKIGEKENTYTNVENQKNKIKNYLISKKI</sequence>
<dbReference type="EMBL" id="JAGGKS010000004">
    <property type="protein sequence ID" value="MBP1925764.1"/>
    <property type="molecule type" value="Genomic_DNA"/>
</dbReference>
<dbReference type="Pfam" id="PF05130">
    <property type="entry name" value="FlgN"/>
    <property type="match status" value="1"/>
</dbReference>
<accession>A0ABS4GDP7</accession>
<protein>
    <recommendedName>
        <fullName evidence="4">FlgN protein</fullName>
    </recommendedName>
</protein>
<proteinExistence type="predicted"/>
<name>A0ABS4GDP7_9FIRM</name>
<evidence type="ECO:0000313" key="3">
    <source>
        <dbReference type="Proteomes" id="UP001519342"/>
    </source>
</evidence>
<dbReference type="InterPro" id="IPR007809">
    <property type="entry name" value="FlgN-like"/>
</dbReference>
<evidence type="ECO:0000256" key="1">
    <source>
        <dbReference type="ARBA" id="ARBA00022795"/>
    </source>
</evidence>
<reference evidence="2 3" key="1">
    <citation type="submission" date="2021-03" db="EMBL/GenBank/DDBJ databases">
        <title>Genomic Encyclopedia of Type Strains, Phase IV (KMG-IV): sequencing the most valuable type-strain genomes for metagenomic binning, comparative biology and taxonomic classification.</title>
        <authorList>
            <person name="Goeker M."/>
        </authorList>
    </citation>
    <scope>NUCLEOTIDE SEQUENCE [LARGE SCALE GENOMIC DNA]</scope>
    <source>
        <strain evidence="2 3">DSM 24004</strain>
    </source>
</reference>
<keyword evidence="3" id="KW-1185">Reference proteome</keyword>
<evidence type="ECO:0008006" key="4">
    <source>
        <dbReference type="Google" id="ProtNLM"/>
    </source>
</evidence>
<dbReference type="Gene3D" id="1.20.58.300">
    <property type="entry name" value="FlgN-like"/>
    <property type="match status" value="1"/>
</dbReference>
<keyword evidence="1" id="KW-1005">Bacterial flagellum biogenesis</keyword>
<evidence type="ECO:0000313" key="2">
    <source>
        <dbReference type="EMBL" id="MBP1925764.1"/>
    </source>
</evidence>
<comment type="caution">
    <text evidence="2">The sequence shown here is derived from an EMBL/GenBank/DDBJ whole genome shotgun (WGS) entry which is preliminary data.</text>
</comment>